<protein>
    <submittedName>
        <fullName evidence="1">Uncharacterized protein</fullName>
    </submittedName>
</protein>
<reference evidence="1 2" key="1">
    <citation type="submission" date="2014-04" db="EMBL/GenBank/DDBJ databases">
        <authorList>
            <consortium name="DOE Joint Genome Institute"/>
            <person name="Kuo A."/>
            <person name="Gay G."/>
            <person name="Dore J."/>
            <person name="Kohler A."/>
            <person name="Nagy L.G."/>
            <person name="Floudas D."/>
            <person name="Copeland A."/>
            <person name="Barry K.W."/>
            <person name="Cichocki N."/>
            <person name="Veneault-Fourrey C."/>
            <person name="LaButti K."/>
            <person name="Lindquist E.A."/>
            <person name="Lipzen A."/>
            <person name="Lundell T."/>
            <person name="Morin E."/>
            <person name="Murat C."/>
            <person name="Sun H."/>
            <person name="Tunlid A."/>
            <person name="Henrissat B."/>
            <person name="Grigoriev I.V."/>
            <person name="Hibbett D.S."/>
            <person name="Martin F."/>
            <person name="Nordberg H.P."/>
            <person name="Cantor M.N."/>
            <person name="Hua S.X."/>
        </authorList>
    </citation>
    <scope>NUCLEOTIDE SEQUENCE [LARGE SCALE GENOMIC DNA]</scope>
    <source>
        <strain evidence="2">h7</strain>
    </source>
</reference>
<name>A0A0C2YY75_HEBCY</name>
<sequence length="101" mass="11374">MSTFDQPNELALVNYEDDASACTEERVLAIELKMQTVMDEDVRRSAELQRNKAESDARLLALEARVSQIQSHVLHLQHIQDTIMSSDSSAVPSVPQRKHKA</sequence>
<dbReference type="HOGENOM" id="CLU_2292045_0_0_1"/>
<gene>
    <name evidence="1" type="ORF">M413DRAFT_440998</name>
</gene>
<dbReference type="Proteomes" id="UP000053424">
    <property type="component" value="Unassembled WGS sequence"/>
</dbReference>
<dbReference type="AlphaFoldDB" id="A0A0C2YY75"/>
<proteinExistence type="predicted"/>
<keyword evidence="2" id="KW-1185">Reference proteome</keyword>
<dbReference type="EMBL" id="KN831771">
    <property type="protein sequence ID" value="KIM45942.1"/>
    <property type="molecule type" value="Genomic_DNA"/>
</dbReference>
<reference evidence="2" key="2">
    <citation type="submission" date="2015-01" db="EMBL/GenBank/DDBJ databases">
        <title>Evolutionary Origins and Diversification of the Mycorrhizal Mutualists.</title>
        <authorList>
            <consortium name="DOE Joint Genome Institute"/>
            <consortium name="Mycorrhizal Genomics Consortium"/>
            <person name="Kohler A."/>
            <person name="Kuo A."/>
            <person name="Nagy L.G."/>
            <person name="Floudas D."/>
            <person name="Copeland A."/>
            <person name="Barry K.W."/>
            <person name="Cichocki N."/>
            <person name="Veneault-Fourrey C."/>
            <person name="LaButti K."/>
            <person name="Lindquist E.A."/>
            <person name="Lipzen A."/>
            <person name="Lundell T."/>
            <person name="Morin E."/>
            <person name="Murat C."/>
            <person name="Riley R."/>
            <person name="Ohm R."/>
            <person name="Sun H."/>
            <person name="Tunlid A."/>
            <person name="Henrissat B."/>
            <person name="Grigoriev I.V."/>
            <person name="Hibbett D.S."/>
            <person name="Martin F."/>
        </authorList>
    </citation>
    <scope>NUCLEOTIDE SEQUENCE [LARGE SCALE GENOMIC DNA]</scope>
    <source>
        <strain evidence="2">h7</strain>
    </source>
</reference>
<organism evidence="1 2">
    <name type="scientific">Hebeloma cylindrosporum</name>
    <dbReference type="NCBI Taxonomy" id="76867"/>
    <lineage>
        <taxon>Eukaryota</taxon>
        <taxon>Fungi</taxon>
        <taxon>Dikarya</taxon>
        <taxon>Basidiomycota</taxon>
        <taxon>Agaricomycotina</taxon>
        <taxon>Agaricomycetes</taxon>
        <taxon>Agaricomycetidae</taxon>
        <taxon>Agaricales</taxon>
        <taxon>Agaricineae</taxon>
        <taxon>Hymenogastraceae</taxon>
        <taxon>Hebeloma</taxon>
    </lineage>
</organism>
<accession>A0A0C2YY75</accession>
<evidence type="ECO:0000313" key="2">
    <source>
        <dbReference type="Proteomes" id="UP000053424"/>
    </source>
</evidence>
<evidence type="ECO:0000313" key="1">
    <source>
        <dbReference type="EMBL" id="KIM45942.1"/>
    </source>
</evidence>